<organism evidence="5 6">
    <name type="scientific">Spironucleus salmonicida</name>
    <dbReference type="NCBI Taxonomy" id="348837"/>
    <lineage>
        <taxon>Eukaryota</taxon>
        <taxon>Metamonada</taxon>
        <taxon>Diplomonadida</taxon>
        <taxon>Hexamitidae</taxon>
        <taxon>Hexamitinae</taxon>
        <taxon>Spironucleus</taxon>
    </lineage>
</organism>
<dbReference type="InterPro" id="IPR025252">
    <property type="entry name" value="DUF4200"/>
</dbReference>
<dbReference type="PANTHER" id="PTHR21683">
    <property type="entry name" value="COILED-COIL DOMAIN-CONTAINING PROTEIN 42 LIKE-2-LIKE-RELATED"/>
    <property type="match status" value="1"/>
</dbReference>
<keyword evidence="1 2" id="KW-0175">Coiled coil</keyword>
<evidence type="ECO:0000313" key="6">
    <source>
        <dbReference type="Proteomes" id="UP000018208"/>
    </source>
</evidence>
<dbReference type="InterPro" id="IPR051147">
    <property type="entry name" value="CFAP_domain-containing"/>
</dbReference>
<gene>
    <name evidence="5" type="ORF">SS50377_20841</name>
</gene>
<dbReference type="Pfam" id="PF13863">
    <property type="entry name" value="DUF4200"/>
    <property type="match status" value="1"/>
</dbReference>
<comment type="caution">
    <text evidence="5">The sequence shown here is derived from an EMBL/GenBank/DDBJ whole genome shotgun (WGS) entry which is preliminary data.</text>
</comment>
<protein>
    <recommendedName>
        <fullName evidence="4">DUF4200 domain-containing protein</fullName>
    </recommendedName>
</protein>
<dbReference type="EMBL" id="AUWU02000001">
    <property type="protein sequence ID" value="KAH0577487.1"/>
    <property type="molecule type" value="Genomic_DNA"/>
</dbReference>
<keyword evidence="6" id="KW-1185">Reference proteome</keyword>
<feature type="coiled-coil region" evidence="2">
    <location>
        <begin position="205"/>
        <end position="239"/>
    </location>
</feature>
<evidence type="ECO:0000256" key="1">
    <source>
        <dbReference type="ARBA" id="ARBA00023054"/>
    </source>
</evidence>
<dbReference type="Proteomes" id="UP000018208">
    <property type="component" value="Unassembled WGS sequence"/>
</dbReference>
<evidence type="ECO:0000256" key="2">
    <source>
        <dbReference type="SAM" id="Coils"/>
    </source>
</evidence>
<dbReference type="RefSeq" id="XP_067768260.1">
    <property type="nucleotide sequence ID" value="XM_067904778.1"/>
</dbReference>
<sequence>MQEVRDSQGEEYASKIAQNPFSLTSEFDVYRARAAAKQEKMTQIQFQKATPIQNRLNFAARNAMLSLSSDRPPKPLSNAILTGADPEIQQLARTVRQQKLDLHAPSFTGKYAHLTGQDKLFLEGLVRTNGAGDKLDKFLEKQKDIFLVELSLQTKQQEIDSLDGDVKRREMGLQQRSDVLDREIQQFDKDVRQSDQQTISSVLQQEQAMRAKTQKQEQIRQLSTQLIQMKSEINKQELVLLRFCKYRQFVQELLPAAERNQVQRDQERYADQRKCIALCCERFSTCDGLCLECFEFTPTGYDFSPQLQADPAPACPHANFVNYAKINALDQEFLAQSNEALSQLDENSKKIALRGIADPAAYTEYYNFPTKDPGIPDYTAVCMNGFVREPMTVQFNNSFEFMNTMRLIEANNFYLVENLQETDNSIDHQKQLSQAQFKKADQEVTSLASQLERLNFLNLDTISKQQKQTGMTDEQYNRQIEEIAKIDNLVKSSYSTVVSAISEQLRKDPSCEKFSSYSQIADLQSIGSLSMLSWMEGQLERLAQRVFLIKAPDFRFRFERQMERNRRKKVAQTKFAAKEEARKLKIARTQERSQEPIRRCDVRDVKFMSFGKQKRKIGGERKVEEEGHVEAGFYE</sequence>
<dbReference type="OrthoDB" id="10252357at2759"/>
<dbReference type="AlphaFoldDB" id="A0A9P8S1W5"/>
<feature type="compositionally biased region" description="Basic and acidic residues" evidence="3">
    <location>
        <begin position="617"/>
        <end position="629"/>
    </location>
</feature>
<name>A0A9P8S1W5_9EUKA</name>
<feature type="region of interest" description="Disordered" evidence="3">
    <location>
        <begin position="616"/>
        <end position="635"/>
    </location>
</feature>
<evidence type="ECO:0000259" key="4">
    <source>
        <dbReference type="Pfam" id="PF13863"/>
    </source>
</evidence>
<dbReference type="GO" id="GO:0005856">
    <property type="term" value="C:cytoskeleton"/>
    <property type="evidence" value="ECO:0007669"/>
    <property type="project" value="UniProtKB-ARBA"/>
</dbReference>
<reference evidence="5 6" key="1">
    <citation type="journal article" date="2014" name="PLoS Genet.">
        <title>The Genome of Spironucleus salmonicida Highlights a Fish Pathogen Adapted to Fluctuating Environments.</title>
        <authorList>
            <person name="Xu F."/>
            <person name="Jerlstrom-Hultqvist J."/>
            <person name="Einarsson E."/>
            <person name="Astvaldsson A."/>
            <person name="Svard S.G."/>
            <person name="Andersson J.O."/>
        </authorList>
    </citation>
    <scope>NUCLEOTIDE SEQUENCE [LARGE SCALE GENOMIC DNA]</scope>
    <source>
        <strain evidence="5 6">ATCC 50377</strain>
    </source>
</reference>
<proteinExistence type="predicted"/>
<accession>A0A9P8S1W5</accession>
<dbReference type="PANTHER" id="PTHR21683:SF3">
    <property type="entry name" value="CILIA AND FLAGELLA ASSOCIATED PROTEIN 100"/>
    <property type="match status" value="1"/>
</dbReference>
<dbReference type="GeneID" id="94294864"/>
<feature type="domain" description="DUF4200" evidence="4">
    <location>
        <begin position="138"/>
        <end position="255"/>
    </location>
</feature>
<evidence type="ECO:0000256" key="3">
    <source>
        <dbReference type="SAM" id="MobiDB-lite"/>
    </source>
</evidence>
<evidence type="ECO:0000313" key="5">
    <source>
        <dbReference type="EMBL" id="KAH0577487.1"/>
    </source>
</evidence>
<dbReference type="KEGG" id="ssao:94294864"/>